<dbReference type="Proteomes" id="UP001524460">
    <property type="component" value="Unassembled WGS sequence"/>
</dbReference>
<name>A0ABT1N6B3_9GAMM</name>
<evidence type="ECO:0000313" key="2">
    <source>
        <dbReference type="Proteomes" id="UP001524460"/>
    </source>
</evidence>
<protein>
    <submittedName>
        <fullName evidence="1">Uncharacterized protein</fullName>
    </submittedName>
</protein>
<organism evidence="1 2">
    <name type="scientific">Photobacterium pectinilyticum</name>
    <dbReference type="NCBI Taxonomy" id="2906793"/>
    <lineage>
        <taxon>Bacteria</taxon>
        <taxon>Pseudomonadati</taxon>
        <taxon>Pseudomonadota</taxon>
        <taxon>Gammaproteobacteria</taxon>
        <taxon>Vibrionales</taxon>
        <taxon>Vibrionaceae</taxon>
        <taxon>Photobacterium</taxon>
    </lineage>
</organism>
<gene>
    <name evidence="1" type="ORF">NHN17_19785</name>
</gene>
<reference evidence="1 2" key="1">
    <citation type="submission" date="2022-07" db="EMBL/GenBank/DDBJ databases">
        <title>Photobacterium pectinilyticum sp. nov., a marine bacterium isolated from surface seawater of Qingdao offshore.</title>
        <authorList>
            <person name="Wang X."/>
        </authorList>
    </citation>
    <scope>NUCLEOTIDE SEQUENCE [LARGE SCALE GENOMIC DNA]</scope>
    <source>
        <strain evidence="1 2">ZSDE20</strain>
    </source>
</reference>
<dbReference type="RefSeq" id="WP_255044370.1">
    <property type="nucleotide sequence ID" value="NZ_JANEYT010000063.1"/>
</dbReference>
<sequence>MFFNDRELSIVEVMFGIRQDAFKSISISTMTAEEQLFSETHCKPKRCYDNAMKMTRTLIGYKYVLGYVQDIIPIAHAIVKTPDGRYVDPTLILVRENVLDLDYYIIYEGSYLETVSNAVTIGDFFHQYPTPPELDTLRALPEFQNVYLTKRAL</sequence>
<proteinExistence type="predicted"/>
<evidence type="ECO:0000313" key="1">
    <source>
        <dbReference type="EMBL" id="MCQ1060289.1"/>
    </source>
</evidence>
<accession>A0ABT1N6B3</accession>
<keyword evidence="2" id="KW-1185">Reference proteome</keyword>
<dbReference type="EMBL" id="JANEYT010000063">
    <property type="protein sequence ID" value="MCQ1060289.1"/>
    <property type="molecule type" value="Genomic_DNA"/>
</dbReference>
<comment type="caution">
    <text evidence="1">The sequence shown here is derived from an EMBL/GenBank/DDBJ whole genome shotgun (WGS) entry which is preliminary data.</text>
</comment>